<name>A0ACA9K673_9GLOM</name>
<evidence type="ECO:0000313" key="2">
    <source>
        <dbReference type="Proteomes" id="UP000789366"/>
    </source>
</evidence>
<dbReference type="Proteomes" id="UP000789366">
    <property type="component" value="Unassembled WGS sequence"/>
</dbReference>
<gene>
    <name evidence="1" type="ORF">SPELUC_LOCUS960</name>
</gene>
<accession>A0ACA9K673</accession>
<sequence length="190" mass="21600">MFTVKSAKEQLLSQGESSTLTSPDQSFSDLEVIDQRYFTSSTRALNIPPPLPNERENPEFTPTWTIELPHTTTSNFLQTPMKIEAETETPTLAPYLKFEKHEVEHFGSLPTEVEELMQSAEVYDGILSWTTGYAAVVTSTCCYVWDYKKDHDKQPLKRPDTVYKFQMPVCDDEPIDSDKLPLVCLIPSAE</sequence>
<organism evidence="1 2">
    <name type="scientific">Cetraspora pellucida</name>
    <dbReference type="NCBI Taxonomy" id="1433469"/>
    <lineage>
        <taxon>Eukaryota</taxon>
        <taxon>Fungi</taxon>
        <taxon>Fungi incertae sedis</taxon>
        <taxon>Mucoromycota</taxon>
        <taxon>Glomeromycotina</taxon>
        <taxon>Glomeromycetes</taxon>
        <taxon>Diversisporales</taxon>
        <taxon>Gigasporaceae</taxon>
        <taxon>Cetraspora</taxon>
    </lineage>
</organism>
<dbReference type="EMBL" id="CAJVPW010000444">
    <property type="protein sequence ID" value="CAG8454271.1"/>
    <property type="molecule type" value="Genomic_DNA"/>
</dbReference>
<comment type="caution">
    <text evidence="1">The sequence shown here is derived from an EMBL/GenBank/DDBJ whole genome shotgun (WGS) entry which is preliminary data.</text>
</comment>
<reference evidence="1" key="1">
    <citation type="submission" date="2021-06" db="EMBL/GenBank/DDBJ databases">
        <authorList>
            <person name="Kallberg Y."/>
            <person name="Tangrot J."/>
            <person name="Rosling A."/>
        </authorList>
    </citation>
    <scope>NUCLEOTIDE SEQUENCE</scope>
    <source>
        <strain evidence="1">28 12/20/2015</strain>
    </source>
</reference>
<keyword evidence="2" id="KW-1185">Reference proteome</keyword>
<protein>
    <submittedName>
        <fullName evidence="1">9678_t:CDS:1</fullName>
    </submittedName>
</protein>
<evidence type="ECO:0000313" key="1">
    <source>
        <dbReference type="EMBL" id="CAG8454271.1"/>
    </source>
</evidence>
<proteinExistence type="predicted"/>
<feature type="non-terminal residue" evidence="1">
    <location>
        <position position="190"/>
    </location>
</feature>